<evidence type="ECO:0000259" key="3">
    <source>
        <dbReference type="Pfam" id="PF03959"/>
    </source>
</evidence>
<dbReference type="Pfam" id="PF03959">
    <property type="entry name" value="FSH1"/>
    <property type="match status" value="1"/>
</dbReference>
<dbReference type="SUPFAM" id="SSF53474">
    <property type="entry name" value="alpha/beta-Hydrolases"/>
    <property type="match status" value="1"/>
</dbReference>
<dbReference type="Proteomes" id="UP000253664">
    <property type="component" value="Unassembled WGS sequence"/>
</dbReference>
<name>A0A367LFT8_9HYPO</name>
<keyword evidence="2" id="KW-0378">Hydrolase</keyword>
<organism evidence="4 5">
    <name type="scientific">Ophiocordyceps polyrhachis-furcata BCC 54312</name>
    <dbReference type="NCBI Taxonomy" id="1330021"/>
    <lineage>
        <taxon>Eukaryota</taxon>
        <taxon>Fungi</taxon>
        <taxon>Dikarya</taxon>
        <taxon>Ascomycota</taxon>
        <taxon>Pezizomycotina</taxon>
        <taxon>Sordariomycetes</taxon>
        <taxon>Hypocreomycetidae</taxon>
        <taxon>Hypocreales</taxon>
        <taxon>Ophiocordycipitaceae</taxon>
        <taxon>Ophiocordyceps</taxon>
    </lineage>
</organism>
<dbReference type="OrthoDB" id="2094269at2759"/>
<keyword evidence="5" id="KW-1185">Reference proteome</keyword>
<dbReference type="STRING" id="1330021.A0A367LFT8"/>
<dbReference type="PANTHER" id="PTHR48070">
    <property type="entry name" value="ESTERASE OVCA2"/>
    <property type="match status" value="1"/>
</dbReference>
<dbReference type="GO" id="GO:0005634">
    <property type="term" value="C:nucleus"/>
    <property type="evidence" value="ECO:0007669"/>
    <property type="project" value="TreeGrafter"/>
</dbReference>
<dbReference type="AlphaFoldDB" id="A0A367LFT8"/>
<dbReference type="PANTHER" id="PTHR48070:SF3">
    <property type="entry name" value="ESTERASE DBAE-RELATED"/>
    <property type="match status" value="1"/>
</dbReference>
<evidence type="ECO:0000256" key="2">
    <source>
        <dbReference type="ARBA" id="ARBA00022801"/>
    </source>
</evidence>
<dbReference type="InterPro" id="IPR050593">
    <property type="entry name" value="LovG"/>
</dbReference>
<dbReference type="GO" id="GO:0005737">
    <property type="term" value="C:cytoplasm"/>
    <property type="evidence" value="ECO:0007669"/>
    <property type="project" value="TreeGrafter"/>
</dbReference>
<dbReference type="EMBL" id="LKCN02000007">
    <property type="protein sequence ID" value="RCI13281.1"/>
    <property type="molecule type" value="Genomic_DNA"/>
</dbReference>
<dbReference type="GO" id="GO:0016787">
    <property type="term" value="F:hydrolase activity"/>
    <property type="evidence" value="ECO:0007669"/>
    <property type="project" value="UniProtKB-KW"/>
</dbReference>
<evidence type="ECO:0000313" key="4">
    <source>
        <dbReference type="EMBL" id="RCI13281.1"/>
    </source>
</evidence>
<evidence type="ECO:0000313" key="5">
    <source>
        <dbReference type="Proteomes" id="UP000253664"/>
    </source>
</evidence>
<gene>
    <name evidence="4" type="ORF">L249_0112</name>
</gene>
<dbReference type="GO" id="GO:0044550">
    <property type="term" value="P:secondary metabolite biosynthetic process"/>
    <property type="evidence" value="ECO:0007669"/>
    <property type="project" value="TreeGrafter"/>
</dbReference>
<feature type="domain" description="Serine hydrolase" evidence="3">
    <location>
        <begin position="15"/>
        <end position="258"/>
    </location>
</feature>
<dbReference type="InterPro" id="IPR029058">
    <property type="entry name" value="AB_hydrolase_fold"/>
</dbReference>
<dbReference type="Gene3D" id="3.40.50.1820">
    <property type="entry name" value="alpha/beta hydrolase"/>
    <property type="match status" value="1"/>
</dbReference>
<comment type="caution">
    <text evidence="4">The sequence shown here is derived from an EMBL/GenBank/DDBJ whole genome shotgun (WGS) entry which is preliminary data.</text>
</comment>
<reference evidence="4 5" key="1">
    <citation type="journal article" date="2015" name="BMC Genomics">
        <title>Insights from the genome of Ophiocordyceps polyrhachis-furcata to pathogenicity and host specificity in insect fungi.</title>
        <authorList>
            <person name="Wichadakul D."/>
            <person name="Kobmoo N."/>
            <person name="Ingsriswang S."/>
            <person name="Tangphatsornruang S."/>
            <person name="Chantasingh D."/>
            <person name="Luangsa-ard J.J."/>
            <person name="Eurwilaichitr L."/>
        </authorList>
    </citation>
    <scope>NUCLEOTIDE SEQUENCE [LARGE SCALE GENOMIC DNA]</scope>
    <source>
        <strain evidence="4 5">BCC 54312</strain>
    </source>
</reference>
<proteinExistence type="inferred from homology"/>
<evidence type="ECO:0000256" key="1">
    <source>
        <dbReference type="ARBA" id="ARBA00005863"/>
    </source>
</evidence>
<sequence>MALHPHADGASLHLPRILCLHGGGTNSRIFRMQCRSFNHVLGRQFRFVFAEAPFPSRPGPDVTAVYAKFGPFRTWTRPTKDDEDQELCAAEATSMIRASIVTAIREDSDLGATGEVIGVLGFSQGARVAASLLHNQQLREERPSSDTTWDIPIFRFGVLIAGRGRLLWLTPDELMPVGFVAPLQLVSKPLQLLDDRESWENCSMQSKVRSSTIHVHGLSDAGLQFHRLLLEWCCLPAKSVVVEWQGGHNVPIKTKDVSRVGEEMLRLAELQV</sequence>
<protein>
    <recommendedName>
        <fullName evidence="3">Serine hydrolase domain-containing protein</fullName>
    </recommendedName>
</protein>
<accession>A0A367LFT8</accession>
<comment type="similarity">
    <text evidence="1">Belongs to the LovG family.</text>
</comment>
<dbReference type="InterPro" id="IPR005645">
    <property type="entry name" value="FSH-like_dom"/>
</dbReference>